<gene>
    <name evidence="1" type="ORF">SAMN04489720_0390</name>
</gene>
<dbReference type="OrthoDB" id="3268479at2"/>
<dbReference type="EMBL" id="LT629695">
    <property type="protein sequence ID" value="SDH20504.1"/>
    <property type="molecule type" value="Genomic_DNA"/>
</dbReference>
<proteinExistence type="predicted"/>
<dbReference type="Pfam" id="PF09438">
    <property type="entry name" value="DUF2017"/>
    <property type="match status" value="1"/>
</dbReference>
<sequence length="166" mass="18501">MKPWKRDGDALVLVLTADEATMLTRLVAQVRQVFVAVRDGEADHADPVIERLFPAAYEDEELADEFRRLTSDDQAALRLDRQRAMARDLAAHATVEDERVRVEVPEESADAWLAGIGDIRLVLHTRVQQGPTNHLDLTAEDLAQFQAVVDWLGYAQGSLVEAVVSE</sequence>
<dbReference type="InterPro" id="IPR018561">
    <property type="entry name" value="AosR"/>
</dbReference>
<evidence type="ECO:0000313" key="2">
    <source>
        <dbReference type="Proteomes" id="UP000198822"/>
    </source>
</evidence>
<dbReference type="AlphaFoldDB" id="A0A1G8AHP6"/>
<protein>
    <submittedName>
        <fullName evidence="1">Uncharacterized protein</fullName>
    </submittedName>
</protein>
<dbReference type="RefSeq" id="WP_092501959.1">
    <property type="nucleotide sequence ID" value="NZ_LT629695.1"/>
</dbReference>
<organism evidence="1 2">
    <name type="scientific">Agrococcus jejuensis</name>
    <dbReference type="NCBI Taxonomy" id="399736"/>
    <lineage>
        <taxon>Bacteria</taxon>
        <taxon>Bacillati</taxon>
        <taxon>Actinomycetota</taxon>
        <taxon>Actinomycetes</taxon>
        <taxon>Micrococcales</taxon>
        <taxon>Microbacteriaceae</taxon>
        <taxon>Agrococcus</taxon>
    </lineage>
</organism>
<keyword evidence="2" id="KW-1185">Reference proteome</keyword>
<dbReference type="STRING" id="399736.SAMN04489720_0390"/>
<dbReference type="Proteomes" id="UP000198822">
    <property type="component" value="Chromosome I"/>
</dbReference>
<name>A0A1G8AHP6_9MICO</name>
<reference evidence="2" key="1">
    <citation type="submission" date="2016-10" db="EMBL/GenBank/DDBJ databases">
        <authorList>
            <person name="Varghese N."/>
            <person name="Submissions S."/>
        </authorList>
    </citation>
    <scope>NUCLEOTIDE SEQUENCE [LARGE SCALE GENOMIC DNA]</scope>
    <source>
        <strain evidence="2">DSM 22002</strain>
    </source>
</reference>
<evidence type="ECO:0000313" key="1">
    <source>
        <dbReference type="EMBL" id="SDH20504.1"/>
    </source>
</evidence>
<accession>A0A1G8AHP6</accession>